<accession>A0ABD3PW83</accession>
<dbReference type="PANTHER" id="PTHR31272:SF6">
    <property type="entry name" value="CYTOCHROME C-TYPE BIOGENESIS CCDA-LIKE CHLOROPLASTIC PROTEIN"/>
    <property type="match status" value="1"/>
</dbReference>
<evidence type="ECO:0000256" key="6">
    <source>
        <dbReference type="ARBA" id="ARBA00022692"/>
    </source>
</evidence>
<feature type="transmembrane region" description="Helical" evidence="10">
    <location>
        <begin position="266"/>
        <end position="287"/>
    </location>
</feature>
<dbReference type="GO" id="GO:0016020">
    <property type="term" value="C:membrane"/>
    <property type="evidence" value="ECO:0007669"/>
    <property type="project" value="UniProtKB-SubCell"/>
</dbReference>
<dbReference type="GO" id="GO:0009507">
    <property type="term" value="C:chloroplast"/>
    <property type="evidence" value="ECO:0007669"/>
    <property type="project" value="UniProtKB-SubCell"/>
</dbReference>
<evidence type="ECO:0000256" key="8">
    <source>
        <dbReference type="ARBA" id="ARBA00022989"/>
    </source>
</evidence>
<organism evidence="12 13">
    <name type="scientific">Cyclotella cryptica</name>
    <dbReference type="NCBI Taxonomy" id="29204"/>
    <lineage>
        <taxon>Eukaryota</taxon>
        <taxon>Sar</taxon>
        <taxon>Stramenopiles</taxon>
        <taxon>Ochrophyta</taxon>
        <taxon>Bacillariophyta</taxon>
        <taxon>Coscinodiscophyceae</taxon>
        <taxon>Thalassiosirophycidae</taxon>
        <taxon>Stephanodiscales</taxon>
        <taxon>Stephanodiscaceae</taxon>
        <taxon>Cyclotella</taxon>
    </lineage>
</organism>
<feature type="transmembrane region" description="Helical" evidence="10">
    <location>
        <begin position="462"/>
        <end position="484"/>
    </location>
</feature>
<evidence type="ECO:0000256" key="5">
    <source>
        <dbReference type="ARBA" id="ARBA00022640"/>
    </source>
</evidence>
<reference evidence="12 13" key="1">
    <citation type="journal article" date="2020" name="G3 (Bethesda)">
        <title>Improved Reference Genome for Cyclotella cryptica CCMP332, a Model for Cell Wall Morphogenesis, Salinity Adaptation, and Lipid Production in Diatoms (Bacillariophyta).</title>
        <authorList>
            <person name="Roberts W.R."/>
            <person name="Downey K.M."/>
            <person name="Ruck E.C."/>
            <person name="Traller J.C."/>
            <person name="Alverson A.J."/>
        </authorList>
    </citation>
    <scope>NUCLEOTIDE SEQUENCE [LARGE SCALE GENOMIC DNA]</scope>
    <source>
        <strain evidence="12 13">CCMP332</strain>
    </source>
</reference>
<evidence type="ECO:0000256" key="4">
    <source>
        <dbReference type="ARBA" id="ARBA00022528"/>
    </source>
</evidence>
<name>A0ABD3PW83_9STRA</name>
<keyword evidence="5" id="KW-0934">Plastid</keyword>
<evidence type="ECO:0000313" key="13">
    <source>
        <dbReference type="Proteomes" id="UP001516023"/>
    </source>
</evidence>
<keyword evidence="13" id="KW-1185">Reference proteome</keyword>
<dbReference type="PANTHER" id="PTHR31272">
    <property type="entry name" value="CYTOCHROME C-TYPE BIOGENESIS PROTEIN HI_1454-RELATED"/>
    <property type="match status" value="1"/>
</dbReference>
<comment type="similarity">
    <text evidence="3">Belongs to the DsbD family.</text>
</comment>
<keyword evidence="6 10" id="KW-0812">Transmembrane</keyword>
<evidence type="ECO:0000313" key="12">
    <source>
        <dbReference type="EMBL" id="KAL3791914.1"/>
    </source>
</evidence>
<dbReference type="InterPro" id="IPR051790">
    <property type="entry name" value="Cytochrome_c-biogenesis_DsbD"/>
</dbReference>
<dbReference type="AlphaFoldDB" id="A0ABD3PW83"/>
<feature type="domain" description="Cytochrome C biogenesis protein transmembrane" evidence="11">
    <location>
        <begin position="182"/>
        <end position="293"/>
    </location>
</feature>
<dbReference type="Proteomes" id="UP001516023">
    <property type="component" value="Unassembled WGS sequence"/>
</dbReference>
<keyword evidence="7" id="KW-0201">Cytochrome c-type biogenesis</keyword>
<comment type="caution">
    <text evidence="12">The sequence shown here is derived from an EMBL/GenBank/DDBJ whole genome shotgun (WGS) entry which is preliminary data.</text>
</comment>
<dbReference type="InterPro" id="IPR003834">
    <property type="entry name" value="Cyt_c_assmbl_TM_dom"/>
</dbReference>
<protein>
    <recommendedName>
        <fullName evidence="11">Cytochrome C biogenesis protein transmembrane domain-containing protein</fullName>
    </recommendedName>
</protein>
<feature type="transmembrane region" description="Helical" evidence="10">
    <location>
        <begin position="415"/>
        <end position="441"/>
    </location>
</feature>
<dbReference type="Pfam" id="PF02683">
    <property type="entry name" value="DsbD_TM"/>
    <property type="match status" value="2"/>
</dbReference>
<sequence length="497" mass="52117">MKRSSNQRDNARFVVPRWQLYPLFAAFAVAGIIRVNVAVAFAPHLRCGINAAGPSNGEDKRLRYIGVKPLCLSSNNTPGGEQLPFRNSQYQSKVHTHNYSSWNFKSRTRRKATVNAKTGSIQQSLSGFRMQRMSSHNPSSTALRAMPSGIEDVIFATQNAASSLANSVIDSNTSNASQLQSLLLLYTAGLWTSFSPCSLGLLPITVSYITTAANERRDKSTMLPTFAFAMGLAMVFTALGVSASALGGVFGGSNGGGGGQGTLSSLLLAAISSLVSVFMGLQLLELIEIPLPSLDFRWRSAVLQSGKRDGGRGSGGGNGSLFDVDGGLILENLNGSEGLNQVEEANGADQKTQQNNQVNDDGAVLLRTFLLGGISALVASPCATPVLASLLAYLASASSSIASTGSPGNELWKGAAWMVSYTLGYSTPLLFVGATGGQALVNLKNTERNDDGLDLRSSLGQWVTPLTGGVLIVFGMNGFLVALLGDPSLAGLAPIIE</sequence>
<feature type="transmembrane region" description="Helical" evidence="10">
    <location>
        <begin position="369"/>
        <end position="395"/>
    </location>
</feature>
<keyword evidence="4" id="KW-0150">Chloroplast</keyword>
<evidence type="ECO:0000256" key="3">
    <source>
        <dbReference type="ARBA" id="ARBA00006143"/>
    </source>
</evidence>
<feature type="domain" description="Cytochrome C biogenesis protein transmembrane" evidence="11">
    <location>
        <begin position="357"/>
        <end position="440"/>
    </location>
</feature>
<keyword evidence="8 10" id="KW-1133">Transmembrane helix</keyword>
<feature type="transmembrane region" description="Helical" evidence="10">
    <location>
        <begin position="221"/>
        <end position="246"/>
    </location>
</feature>
<evidence type="ECO:0000256" key="2">
    <source>
        <dbReference type="ARBA" id="ARBA00004229"/>
    </source>
</evidence>
<evidence type="ECO:0000256" key="7">
    <source>
        <dbReference type="ARBA" id="ARBA00022748"/>
    </source>
</evidence>
<dbReference type="EMBL" id="JABMIG020000108">
    <property type="protein sequence ID" value="KAL3791914.1"/>
    <property type="molecule type" value="Genomic_DNA"/>
</dbReference>
<keyword evidence="9 10" id="KW-0472">Membrane</keyword>
<feature type="transmembrane region" description="Helical" evidence="10">
    <location>
        <begin position="183"/>
        <end position="209"/>
    </location>
</feature>
<evidence type="ECO:0000256" key="10">
    <source>
        <dbReference type="SAM" id="Phobius"/>
    </source>
</evidence>
<proteinExistence type="inferred from homology"/>
<comment type="subcellular location">
    <subcellularLocation>
        <location evidence="1">Membrane</location>
        <topology evidence="1">Multi-pass membrane protein</topology>
    </subcellularLocation>
    <subcellularLocation>
        <location evidence="2">Plastid</location>
        <location evidence="2">Chloroplast</location>
    </subcellularLocation>
</comment>
<evidence type="ECO:0000256" key="1">
    <source>
        <dbReference type="ARBA" id="ARBA00004141"/>
    </source>
</evidence>
<evidence type="ECO:0000256" key="9">
    <source>
        <dbReference type="ARBA" id="ARBA00023136"/>
    </source>
</evidence>
<dbReference type="GO" id="GO:0017004">
    <property type="term" value="P:cytochrome complex assembly"/>
    <property type="evidence" value="ECO:0007669"/>
    <property type="project" value="UniProtKB-KW"/>
</dbReference>
<feature type="transmembrane region" description="Helical" evidence="10">
    <location>
        <begin position="20"/>
        <end position="42"/>
    </location>
</feature>
<gene>
    <name evidence="12" type="ORF">HJC23_010774</name>
</gene>
<evidence type="ECO:0000259" key="11">
    <source>
        <dbReference type="Pfam" id="PF02683"/>
    </source>
</evidence>